<dbReference type="EMBL" id="JACHFD010000001">
    <property type="protein sequence ID" value="MBB5349971.1"/>
    <property type="molecule type" value="Genomic_DNA"/>
</dbReference>
<dbReference type="Proteomes" id="UP000557717">
    <property type="component" value="Unassembled WGS sequence"/>
</dbReference>
<reference evidence="1 2" key="1">
    <citation type="submission" date="2020-08" db="EMBL/GenBank/DDBJ databases">
        <title>Genomic Encyclopedia of Type Strains, Phase IV (KMG-IV): sequencing the most valuable type-strain genomes for metagenomic binning, comparative biology and taxonomic classification.</title>
        <authorList>
            <person name="Goeker M."/>
        </authorList>
    </citation>
    <scope>NUCLEOTIDE SEQUENCE [LARGE SCALE GENOMIC DNA]</scope>
    <source>
        <strain evidence="1 2">YC6886</strain>
    </source>
</reference>
<evidence type="ECO:0000313" key="2">
    <source>
        <dbReference type="Proteomes" id="UP000557717"/>
    </source>
</evidence>
<accession>A0A840VAN8</accession>
<keyword evidence="2" id="KW-1185">Reference proteome</keyword>
<sequence>MFTRRYPTSLTATRRPAKRLKRALPGFHRRVAGSPFGGEGSPALNRRAEGMFSFPAFCPASCLHS</sequence>
<gene>
    <name evidence="1" type="ORF">HNR46_000192</name>
</gene>
<name>A0A840VAN8_9BACT</name>
<organism evidence="1 2">
    <name type="scientific">Haloferula luteola</name>
    <dbReference type="NCBI Taxonomy" id="595692"/>
    <lineage>
        <taxon>Bacteria</taxon>
        <taxon>Pseudomonadati</taxon>
        <taxon>Verrucomicrobiota</taxon>
        <taxon>Verrucomicrobiia</taxon>
        <taxon>Verrucomicrobiales</taxon>
        <taxon>Verrucomicrobiaceae</taxon>
        <taxon>Haloferula</taxon>
    </lineage>
</organism>
<evidence type="ECO:0000313" key="1">
    <source>
        <dbReference type="EMBL" id="MBB5349971.1"/>
    </source>
</evidence>
<comment type="caution">
    <text evidence="1">The sequence shown here is derived from an EMBL/GenBank/DDBJ whole genome shotgun (WGS) entry which is preliminary data.</text>
</comment>
<proteinExistence type="predicted"/>
<dbReference type="AlphaFoldDB" id="A0A840VAN8"/>
<protein>
    <submittedName>
        <fullName evidence="1">Uncharacterized protein</fullName>
    </submittedName>
</protein>